<dbReference type="EMBL" id="ABJB010545823">
    <property type="status" value="NOT_ANNOTATED_CDS"/>
    <property type="molecule type" value="Genomic_DNA"/>
</dbReference>
<sequence>MGCKTTGIASKINTCEFEAGIYSLAVRDELRDDWVRAQQVHRSLAHCQCAQCDRHAASNNLEF</sequence>
<proteinExistence type="predicted"/>
<dbReference type="PaxDb" id="6945-B7PLT3"/>
<dbReference type="EMBL" id="ABJB010781257">
    <property type="status" value="NOT_ANNOTATED_CDS"/>
    <property type="molecule type" value="Genomic_DNA"/>
</dbReference>
<name>B7PLT3_IXOSC</name>
<dbReference type="InParanoid" id="B7PLT3"/>
<evidence type="ECO:0000313" key="2">
    <source>
        <dbReference type="EnsemblMetazoa" id="ISCW005575-PA"/>
    </source>
</evidence>
<dbReference type="EnsemblMetazoa" id="ISCW005575-RA">
    <property type="protein sequence ID" value="ISCW005575-PA"/>
    <property type="gene ID" value="ISCW005575"/>
</dbReference>
<keyword evidence="3" id="KW-1185">Reference proteome</keyword>
<accession>B7PLT3</accession>
<dbReference type="AlphaFoldDB" id="B7PLT3"/>
<organism>
    <name type="scientific">Ixodes scapularis</name>
    <name type="common">Black-legged tick</name>
    <name type="synonym">Deer tick</name>
    <dbReference type="NCBI Taxonomy" id="6945"/>
    <lineage>
        <taxon>Eukaryota</taxon>
        <taxon>Metazoa</taxon>
        <taxon>Ecdysozoa</taxon>
        <taxon>Arthropoda</taxon>
        <taxon>Chelicerata</taxon>
        <taxon>Arachnida</taxon>
        <taxon>Acari</taxon>
        <taxon>Parasitiformes</taxon>
        <taxon>Ixodida</taxon>
        <taxon>Ixodoidea</taxon>
        <taxon>Ixodidae</taxon>
        <taxon>Ixodinae</taxon>
        <taxon>Ixodes</taxon>
    </lineage>
</organism>
<gene>
    <name evidence="1" type="ORF">IscW_ISCW005575</name>
</gene>
<dbReference type="EMBL" id="DS742882">
    <property type="protein sequence ID" value="EEC07555.1"/>
    <property type="molecule type" value="Genomic_DNA"/>
</dbReference>
<dbReference type="HOGENOM" id="CLU_2888247_0_0_1"/>
<evidence type="ECO:0000313" key="3">
    <source>
        <dbReference type="Proteomes" id="UP000001555"/>
    </source>
</evidence>
<dbReference type="EMBL" id="ABJB010857648">
    <property type="status" value="NOT_ANNOTATED_CDS"/>
    <property type="molecule type" value="Genomic_DNA"/>
</dbReference>
<evidence type="ECO:0000313" key="1">
    <source>
        <dbReference type="EMBL" id="EEC07555.1"/>
    </source>
</evidence>
<dbReference type="VEuPathDB" id="VectorBase:ISCW005575"/>
<dbReference type="Proteomes" id="UP000001555">
    <property type="component" value="Unassembled WGS sequence"/>
</dbReference>
<dbReference type="EMBL" id="ABJB011130043">
    <property type="status" value="NOT_ANNOTATED_CDS"/>
    <property type="molecule type" value="Genomic_DNA"/>
</dbReference>
<reference evidence="1 3" key="1">
    <citation type="submission" date="2008-03" db="EMBL/GenBank/DDBJ databases">
        <title>Annotation of Ixodes scapularis.</title>
        <authorList>
            <consortium name="Ixodes scapularis Genome Project Consortium"/>
            <person name="Caler E."/>
            <person name="Hannick L.I."/>
            <person name="Bidwell S."/>
            <person name="Joardar V."/>
            <person name="Thiagarajan M."/>
            <person name="Amedeo P."/>
            <person name="Galinsky K.J."/>
            <person name="Schobel S."/>
            <person name="Inman J."/>
            <person name="Hostetler J."/>
            <person name="Miller J."/>
            <person name="Hammond M."/>
            <person name="Megy K."/>
            <person name="Lawson D."/>
            <person name="Kodira C."/>
            <person name="Sutton G."/>
            <person name="Meyer J."/>
            <person name="Hill C.A."/>
            <person name="Birren B."/>
            <person name="Nene V."/>
            <person name="Collins F."/>
            <person name="Alarcon-Chaidez F."/>
            <person name="Wikel S."/>
            <person name="Strausberg R."/>
        </authorList>
    </citation>
    <scope>NUCLEOTIDE SEQUENCE [LARGE SCALE GENOMIC DNA]</scope>
    <source>
        <strain evidence="3">Wikel</strain>
        <strain evidence="1">Wikel colony</strain>
    </source>
</reference>
<protein>
    <submittedName>
        <fullName evidence="1 2">Uncharacterized protein</fullName>
    </submittedName>
</protein>
<dbReference type="EMBL" id="ABJB010138865">
    <property type="status" value="NOT_ANNOTATED_CDS"/>
    <property type="molecule type" value="Genomic_DNA"/>
</dbReference>
<dbReference type="EMBL" id="ABJB010191498">
    <property type="status" value="NOT_ANNOTATED_CDS"/>
    <property type="molecule type" value="Genomic_DNA"/>
</dbReference>
<reference evidence="2" key="2">
    <citation type="submission" date="2020-05" db="UniProtKB">
        <authorList>
            <consortium name="EnsemblMetazoa"/>
        </authorList>
    </citation>
    <scope>IDENTIFICATION</scope>
    <source>
        <strain evidence="2">wikel</strain>
    </source>
</reference>